<name>A0A1G8MKB5_9BACI</name>
<feature type="transmembrane region" description="Helical" evidence="9">
    <location>
        <begin position="93"/>
        <end position="114"/>
    </location>
</feature>
<dbReference type="GO" id="GO:0022857">
    <property type="term" value="F:transmembrane transporter activity"/>
    <property type="evidence" value="ECO:0007669"/>
    <property type="project" value="InterPro"/>
</dbReference>
<feature type="region of interest" description="Disordered" evidence="8">
    <location>
        <begin position="531"/>
        <end position="550"/>
    </location>
</feature>
<dbReference type="Pfam" id="PF02028">
    <property type="entry name" value="BCCT"/>
    <property type="match status" value="1"/>
</dbReference>
<keyword evidence="3" id="KW-0813">Transport</keyword>
<protein>
    <submittedName>
        <fullName evidence="10">Glycine betaine transporter</fullName>
    </submittedName>
</protein>
<evidence type="ECO:0000256" key="4">
    <source>
        <dbReference type="ARBA" id="ARBA00022475"/>
    </source>
</evidence>
<evidence type="ECO:0000256" key="6">
    <source>
        <dbReference type="ARBA" id="ARBA00022989"/>
    </source>
</evidence>
<comment type="similarity">
    <text evidence="2">Belongs to the BCCT transporter (TC 2.A.15) family.</text>
</comment>
<feature type="transmembrane region" description="Helical" evidence="9">
    <location>
        <begin position="263"/>
        <end position="286"/>
    </location>
</feature>
<feature type="transmembrane region" description="Helical" evidence="9">
    <location>
        <begin position="476"/>
        <end position="498"/>
    </location>
</feature>
<dbReference type="AlphaFoldDB" id="A0A1G8MKB5"/>
<evidence type="ECO:0000256" key="5">
    <source>
        <dbReference type="ARBA" id="ARBA00022692"/>
    </source>
</evidence>
<keyword evidence="7 9" id="KW-0472">Membrane</keyword>
<feature type="transmembrane region" description="Helical" evidence="9">
    <location>
        <begin position="144"/>
        <end position="165"/>
    </location>
</feature>
<evidence type="ECO:0000313" key="11">
    <source>
        <dbReference type="Proteomes" id="UP000199017"/>
    </source>
</evidence>
<keyword evidence="4" id="KW-1003">Cell membrane</keyword>
<evidence type="ECO:0000256" key="9">
    <source>
        <dbReference type="SAM" id="Phobius"/>
    </source>
</evidence>
<dbReference type="InterPro" id="IPR000060">
    <property type="entry name" value="BCCT_transptr"/>
</dbReference>
<evidence type="ECO:0000313" key="10">
    <source>
        <dbReference type="EMBL" id="SDI68458.1"/>
    </source>
</evidence>
<feature type="transmembrane region" description="Helical" evidence="9">
    <location>
        <begin position="321"/>
        <end position="338"/>
    </location>
</feature>
<proteinExistence type="inferred from homology"/>
<evidence type="ECO:0000256" key="1">
    <source>
        <dbReference type="ARBA" id="ARBA00004651"/>
    </source>
</evidence>
<reference evidence="10 11" key="1">
    <citation type="submission" date="2016-10" db="EMBL/GenBank/DDBJ databases">
        <authorList>
            <person name="de Groot N.N."/>
        </authorList>
    </citation>
    <scope>NUCLEOTIDE SEQUENCE [LARGE SCALE GENOMIC DNA]</scope>
    <source>
        <strain evidence="11">P4B,CCM 7963,CECT 7998,DSM 25260,IBRC-M 10614,KCTC 13821</strain>
    </source>
</reference>
<accession>A0A1G8MKB5</accession>
<feature type="transmembrane region" description="Helical" evidence="9">
    <location>
        <begin position="445"/>
        <end position="464"/>
    </location>
</feature>
<dbReference type="Proteomes" id="UP000199017">
    <property type="component" value="Unassembled WGS sequence"/>
</dbReference>
<keyword evidence="11" id="KW-1185">Reference proteome</keyword>
<evidence type="ECO:0000256" key="3">
    <source>
        <dbReference type="ARBA" id="ARBA00022448"/>
    </source>
</evidence>
<evidence type="ECO:0000256" key="8">
    <source>
        <dbReference type="SAM" id="MobiDB-lite"/>
    </source>
</evidence>
<feature type="transmembrane region" description="Helical" evidence="9">
    <location>
        <begin position="350"/>
        <end position="369"/>
    </location>
</feature>
<feature type="transmembrane region" description="Helical" evidence="9">
    <location>
        <begin position="15"/>
        <end position="33"/>
    </location>
</feature>
<evidence type="ECO:0000256" key="2">
    <source>
        <dbReference type="ARBA" id="ARBA00005658"/>
    </source>
</evidence>
<comment type="subcellular location">
    <subcellularLocation>
        <location evidence="1">Cell membrane</location>
        <topology evidence="1">Multi-pass membrane protein</topology>
    </subcellularLocation>
</comment>
<keyword evidence="6 9" id="KW-1133">Transmembrane helix</keyword>
<gene>
    <name evidence="10" type="ORF">SAMN05216352_11083</name>
</gene>
<organism evidence="10 11">
    <name type="scientific">Alteribacillus bidgolensis</name>
    <dbReference type="NCBI Taxonomy" id="930129"/>
    <lineage>
        <taxon>Bacteria</taxon>
        <taxon>Bacillati</taxon>
        <taxon>Bacillota</taxon>
        <taxon>Bacilli</taxon>
        <taxon>Bacillales</taxon>
        <taxon>Bacillaceae</taxon>
        <taxon>Alteribacillus</taxon>
    </lineage>
</organism>
<feature type="transmembrane region" description="Helical" evidence="9">
    <location>
        <begin position="197"/>
        <end position="220"/>
    </location>
</feature>
<feature type="transmembrane region" description="Helical" evidence="9">
    <location>
        <begin position="232"/>
        <end position="251"/>
    </location>
</feature>
<keyword evidence="5 9" id="KW-0812">Transmembrane</keyword>
<dbReference type="GO" id="GO:0005886">
    <property type="term" value="C:plasma membrane"/>
    <property type="evidence" value="ECO:0007669"/>
    <property type="project" value="UniProtKB-SubCell"/>
</dbReference>
<feature type="transmembrane region" description="Helical" evidence="9">
    <location>
        <begin position="412"/>
        <end position="433"/>
    </location>
</feature>
<dbReference type="NCBIfam" id="TIGR00842">
    <property type="entry name" value="bcct"/>
    <property type="match status" value="1"/>
</dbReference>
<sequence length="550" mass="60400">MGTDNYTYTTKKPGTVFIISAIFVFLFVLWGFIRPNHLASIAATSLNFTIETFGWFYMMVAAFFVTFIIFLALSPYGKLRLGKPEDRPEYSFYAWLGMLFSAGIGVGFVFWGVAEPVLYYVDTPLGRDVETQAEAAQLGLDYGIFHWALHPWAIFSLVALALGYVQFRKDQPALISSAFYPLFGDKVRGKIGQSIDILAVLATSTGVATTFGLSAMQISGGLSYLTGMPNNAATQLIIIGIVSVLFMISAASGLDKGIRYLSIVNLTVAGLLLIFVIFLGPTIYLLESVTTSLGAYISNFVPMSLTMTPFTDSTWIGTNTIFYWAWHISWAPFMGMFIARISRGRTIREFIAGVLLVPSLLAVIWFSVFGGSALNLEMNGIAPIADIVNDTVELALFATLQEFPLAGLTNGLALVLILIFFITSADSASYTLGAMTSKGSLDPTLFTKITWGLLIAGTASVLLLSNGLEGLQTASIVAALPFSIIMTVMVFSMFKMFTQDLRQEKQQKRQHQMKKMKEEILDELEEEIDDFSRDSIKNTDSEDSSKKSTN</sequence>
<dbReference type="PANTHER" id="PTHR30047:SF7">
    <property type="entry name" value="HIGH-AFFINITY CHOLINE TRANSPORT PROTEIN"/>
    <property type="match status" value="1"/>
</dbReference>
<dbReference type="EMBL" id="FNDU01000010">
    <property type="protein sequence ID" value="SDI68458.1"/>
    <property type="molecule type" value="Genomic_DNA"/>
</dbReference>
<dbReference type="PANTHER" id="PTHR30047">
    <property type="entry name" value="HIGH-AFFINITY CHOLINE TRANSPORT PROTEIN-RELATED"/>
    <property type="match status" value="1"/>
</dbReference>
<feature type="transmembrane region" description="Helical" evidence="9">
    <location>
        <begin position="53"/>
        <end position="73"/>
    </location>
</feature>
<dbReference type="RefSeq" id="WP_281259164.1">
    <property type="nucleotide sequence ID" value="NZ_FNDU01000010.1"/>
</dbReference>
<evidence type="ECO:0000256" key="7">
    <source>
        <dbReference type="ARBA" id="ARBA00023136"/>
    </source>
</evidence>